<evidence type="ECO:0000313" key="2">
    <source>
        <dbReference type="EMBL" id="MCY1720721.1"/>
    </source>
</evidence>
<dbReference type="Proteomes" id="UP001145087">
    <property type="component" value="Unassembled WGS sequence"/>
</dbReference>
<keyword evidence="1" id="KW-0472">Membrane</keyword>
<keyword evidence="1" id="KW-1133">Transmembrane helix</keyword>
<dbReference type="AlphaFoldDB" id="A0A9X3J6Q3"/>
<gene>
    <name evidence="2" type="ORF">OU798_10225</name>
</gene>
<organism evidence="2 3">
    <name type="scientific">Draconibacterium aestuarii</name>
    <dbReference type="NCBI Taxonomy" id="2998507"/>
    <lineage>
        <taxon>Bacteria</taxon>
        <taxon>Pseudomonadati</taxon>
        <taxon>Bacteroidota</taxon>
        <taxon>Bacteroidia</taxon>
        <taxon>Marinilabiliales</taxon>
        <taxon>Prolixibacteraceae</taxon>
        <taxon>Draconibacterium</taxon>
    </lineage>
</organism>
<name>A0A9X3J6Q3_9BACT</name>
<evidence type="ECO:0000313" key="3">
    <source>
        <dbReference type="Proteomes" id="UP001145087"/>
    </source>
</evidence>
<protein>
    <submittedName>
        <fullName evidence="2">Uncharacterized protein</fullName>
    </submittedName>
</protein>
<keyword evidence="1" id="KW-0812">Transmembrane</keyword>
<evidence type="ECO:0000256" key="1">
    <source>
        <dbReference type="SAM" id="Phobius"/>
    </source>
</evidence>
<dbReference type="EMBL" id="JAPOHD010000020">
    <property type="protein sequence ID" value="MCY1720721.1"/>
    <property type="molecule type" value="Genomic_DNA"/>
</dbReference>
<sequence>MKTKKTGKEKFDYKTNYPSKPYKWPPFIKLISWILIVALLNLTGACKNYFKVTESTQPVSESLDELQQQNKTFILHLEKQTWEFEDLKIVENELRGNAYKTYQSPILVPVVPNKPNRYDKKSFETRILNEVHIYTSELNRTDYAKVAIPLSAIQRVEIYEKDKKATNSSYILGGIGIGVLAYGLLVIIVALTKSSCPFIYDLNQEEPQLIGEIYSGSVQPALERHDFLPLPYSGETHEYKLKITNEAQEIQHTNLMELWYFEGDTSILTDKYGNCSSTNHLLAPEKVTNLKGEDVLNLIREQDQFFYTTNEITGELSETDGIVLEFPKPENTENAKLVIRAKNSIILDYMMGQFQMQFGDLYHKWGKRQKKASREDLMQWSYNQNVPLALAVERNGEWETIDHYNLVGPMTFKKDILSIPLDGTESDPLRVKLEAGNFFWEIDYAAIDYSPDQEINYRIIPVQSAITQNGNDVCKLLRKDDKKYYTQPEIGDEAIVTFNLPATATGEGSLLLHSKGWYQIIRNPSGKADREYLETFRNPGRFNEFVNDHIQSLTGKE</sequence>
<feature type="transmembrane region" description="Helical" evidence="1">
    <location>
        <begin position="170"/>
        <end position="191"/>
    </location>
</feature>
<dbReference type="RefSeq" id="WP_343333054.1">
    <property type="nucleotide sequence ID" value="NZ_JAPOHD010000020.1"/>
</dbReference>
<proteinExistence type="predicted"/>
<reference evidence="2" key="1">
    <citation type="submission" date="2022-11" db="EMBL/GenBank/DDBJ databases">
        <title>Marilongibacter aestuarii gen. nov., sp. nov., isolated from tidal flat sediment.</title>
        <authorList>
            <person name="Jiayan W."/>
        </authorList>
    </citation>
    <scope>NUCLEOTIDE SEQUENCE</scope>
    <source>
        <strain evidence="2">Z1-6</strain>
    </source>
</reference>
<keyword evidence="3" id="KW-1185">Reference proteome</keyword>
<accession>A0A9X3J6Q3</accession>
<comment type="caution">
    <text evidence="2">The sequence shown here is derived from an EMBL/GenBank/DDBJ whole genome shotgun (WGS) entry which is preliminary data.</text>
</comment>